<feature type="region of interest" description="Disordered" evidence="1">
    <location>
        <begin position="150"/>
        <end position="179"/>
    </location>
</feature>
<gene>
    <name evidence="4" type="ORF">SAMN05421835_112175</name>
</gene>
<accession>A0A1I3W9A2</accession>
<reference evidence="4 5" key="1">
    <citation type="submission" date="2016-10" db="EMBL/GenBank/DDBJ databases">
        <authorList>
            <person name="de Groot N.N."/>
        </authorList>
    </citation>
    <scope>NUCLEOTIDE SEQUENCE [LARGE SCALE GENOMIC DNA]</scope>
    <source>
        <strain evidence="4 5">DSM 44468</strain>
    </source>
</reference>
<evidence type="ECO:0000259" key="3">
    <source>
        <dbReference type="Pfam" id="PF09362"/>
    </source>
</evidence>
<feature type="region of interest" description="Disordered" evidence="1">
    <location>
        <begin position="269"/>
        <end position="347"/>
    </location>
</feature>
<name>A0A1I3W9A2_9PSEU</name>
<feature type="chain" id="PRO_5039618832" description="DUF1996 domain-containing protein" evidence="2">
    <location>
        <begin position="34"/>
        <end position="513"/>
    </location>
</feature>
<feature type="compositionally biased region" description="Gly residues" evidence="1">
    <location>
        <begin position="297"/>
        <end position="309"/>
    </location>
</feature>
<dbReference type="AlphaFoldDB" id="A0A1I3W9A2"/>
<proteinExistence type="predicted"/>
<feature type="signal peptide" evidence="2">
    <location>
        <begin position="1"/>
        <end position="33"/>
    </location>
</feature>
<organism evidence="4 5">
    <name type="scientific">Amycolatopsis sacchari</name>
    <dbReference type="NCBI Taxonomy" id="115433"/>
    <lineage>
        <taxon>Bacteria</taxon>
        <taxon>Bacillati</taxon>
        <taxon>Actinomycetota</taxon>
        <taxon>Actinomycetes</taxon>
        <taxon>Pseudonocardiales</taxon>
        <taxon>Pseudonocardiaceae</taxon>
        <taxon>Amycolatopsis</taxon>
    </lineage>
</organism>
<keyword evidence="5" id="KW-1185">Reference proteome</keyword>
<evidence type="ECO:0000313" key="4">
    <source>
        <dbReference type="EMBL" id="SFK03839.1"/>
    </source>
</evidence>
<feature type="compositionally biased region" description="Polar residues" evidence="1">
    <location>
        <begin position="269"/>
        <end position="281"/>
    </location>
</feature>
<dbReference type="PANTHER" id="PTHR43662">
    <property type="match status" value="1"/>
</dbReference>
<dbReference type="InterPro" id="IPR018535">
    <property type="entry name" value="DUF1996"/>
</dbReference>
<dbReference type="Pfam" id="PF09362">
    <property type="entry name" value="DUF1996"/>
    <property type="match status" value="1"/>
</dbReference>
<dbReference type="RefSeq" id="WP_091510272.1">
    <property type="nucleotide sequence ID" value="NZ_CBDQZW010000026.1"/>
</dbReference>
<protein>
    <recommendedName>
        <fullName evidence="3">DUF1996 domain-containing protein</fullName>
    </recommendedName>
</protein>
<evidence type="ECO:0000256" key="1">
    <source>
        <dbReference type="SAM" id="MobiDB-lite"/>
    </source>
</evidence>
<feature type="domain" description="DUF1996" evidence="3">
    <location>
        <begin position="355"/>
        <end position="491"/>
    </location>
</feature>
<dbReference type="OrthoDB" id="581239at2"/>
<feature type="compositionally biased region" description="Acidic residues" evidence="1">
    <location>
        <begin position="150"/>
        <end position="164"/>
    </location>
</feature>
<dbReference type="STRING" id="115433.SAMN05421835_112175"/>
<keyword evidence="2" id="KW-0732">Signal</keyword>
<sequence length="513" mass="54335">MARTEGRHRVSRRTKIATGLLGAALAVSGIVVATTAGDAGSANADAVDKAFFVDITTVAPNVKTPRPQRGASTGTFTVDCGKNENQHFNPDNFIAQPGVRNGAQHLHDYVGNLTTNADSNNKSLLAGGTTCKNGDKSAYFWPVVRIDTEDEETNAPESAEEADVQAERDQAAQDAVTPRVDCPDVASQLDNVPDQAMATVDSELGNLDQQAAAADQQLADKQDAQAQAQVLEPLKAQRKASIDKISQATGQQVDAGADLATCGVKDATSNGIDNGDQNSDGAGTLAAADNQRKRGRGGNGGNGGNGGGTTAPSSSAAASTSASQLPGPDENNELSGNDGEIQRPATVSLTFRGSPVTRVRAMPKFLRVLTGDAKQSTNGTANARAAWTCTGMEDRILDKYPICPEGSKVERIHDFPSCWDGKNIDSANHRTHIVFPDANGRCKRGFVAVPQLRVTLTYDIPRAVQLAGQYKVDSFPEEHHNPLSDHDDFANVMSQRIMWRLVNCINTGRTCKE</sequence>
<dbReference type="EMBL" id="FORP01000012">
    <property type="protein sequence ID" value="SFK03839.1"/>
    <property type="molecule type" value="Genomic_DNA"/>
</dbReference>
<evidence type="ECO:0000256" key="2">
    <source>
        <dbReference type="SAM" id="SignalP"/>
    </source>
</evidence>
<evidence type="ECO:0000313" key="5">
    <source>
        <dbReference type="Proteomes" id="UP000199025"/>
    </source>
</evidence>
<dbReference type="Proteomes" id="UP000199025">
    <property type="component" value="Unassembled WGS sequence"/>
</dbReference>
<dbReference type="PANTHER" id="PTHR43662:SF3">
    <property type="entry name" value="DOMAIN PROTEIN, PUTATIVE (AFU_ORTHOLOGUE AFUA_6G11970)-RELATED"/>
    <property type="match status" value="1"/>
</dbReference>
<feature type="compositionally biased region" description="Low complexity" evidence="1">
    <location>
        <begin position="310"/>
        <end position="323"/>
    </location>
</feature>